<evidence type="ECO:0000259" key="2">
    <source>
        <dbReference type="PROSITE" id="PS50994"/>
    </source>
</evidence>
<dbReference type="InterPro" id="IPR036388">
    <property type="entry name" value="WH-like_DNA-bd_sf"/>
</dbReference>
<gene>
    <name evidence="4" type="ORF">J1777_06020</name>
</gene>
<dbReference type="InterPro" id="IPR001584">
    <property type="entry name" value="Integrase_cat-core"/>
</dbReference>
<dbReference type="AlphaFoldDB" id="A0A939KDI4"/>
<dbReference type="InterPro" id="IPR012337">
    <property type="entry name" value="RNaseH-like_sf"/>
</dbReference>
<accession>A0A939KDI4</accession>
<name>A0A939KDI4_9BURK</name>
<dbReference type="Pfam" id="PF02316">
    <property type="entry name" value="HTH_Tnp_Mu_1"/>
    <property type="match status" value="1"/>
</dbReference>
<dbReference type="Pfam" id="PF09299">
    <property type="entry name" value="Mu-transpos_C"/>
    <property type="match status" value="1"/>
</dbReference>
<dbReference type="RefSeq" id="WP_207574913.1">
    <property type="nucleotide sequence ID" value="NZ_JAFNME010000009.1"/>
</dbReference>
<dbReference type="SUPFAM" id="SSF50610">
    <property type="entry name" value="mu transposase, C-terminal domain"/>
    <property type="match status" value="1"/>
</dbReference>
<feature type="region of interest" description="Disordered" evidence="1">
    <location>
        <begin position="1"/>
        <end position="21"/>
    </location>
</feature>
<dbReference type="InterPro" id="IPR009004">
    <property type="entry name" value="Transposase_Mu_C"/>
</dbReference>
<dbReference type="EMBL" id="JAFNME010000009">
    <property type="protein sequence ID" value="MBO1249394.1"/>
    <property type="molecule type" value="Genomic_DNA"/>
</dbReference>
<dbReference type="Gene3D" id="3.30.420.10">
    <property type="entry name" value="Ribonuclease H-like superfamily/Ribonuclease H"/>
    <property type="match status" value="1"/>
</dbReference>
<evidence type="ECO:0000313" key="4">
    <source>
        <dbReference type="EMBL" id="MBO1249394.1"/>
    </source>
</evidence>
<dbReference type="Gene3D" id="2.30.30.130">
    <property type="entry name" value="Transposase, Mu, C-terminal"/>
    <property type="match status" value="1"/>
</dbReference>
<dbReference type="Proteomes" id="UP000664731">
    <property type="component" value="Unassembled WGS sequence"/>
</dbReference>
<dbReference type="PROSITE" id="PS51702">
    <property type="entry name" value="HTH_MU"/>
    <property type="match status" value="1"/>
</dbReference>
<dbReference type="InterPro" id="IPR003314">
    <property type="entry name" value="Mu-type_HTH"/>
</dbReference>
<dbReference type="SUPFAM" id="SSF46955">
    <property type="entry name" value="Putative DNA-binding domain"/>
    <property type="match status" value="1"/>
</dbReference>
<dbReference type="InterPro" id="IPR015378">
    <property type="entry name" value="Transposase-like_Mu_C"/>
</dbReference>
<evidence type="ECO:0000256" key="1">
    <source>
        <dbReference type="SAM" id="MobiDB-lite"/>
    </source>
</evidence>
<dbReference type="PROSITE" id="PS50994">
    <property type="entry name" value="INTEGRASE"/>
    <property type="match status" value="1"/>
</dbReference>
<dbReference type="Gene3D" id="1.10.10.10">
    <property type="entry name" value="Winged helix-like DNA-binding domain superfamily/Winged helix DNA-binding domain"/>
    <property type="match status" value="1"/>
</dbReference>
<feature type="domain" description="HTH Mu-type" evidence="3">
    <location>
        <begin position="1"/>
        <end position="67"/>
    </location>
</feature>
<feature type="domain" description="Integrase catalytic" evidence="2">
    <location>
        <begin position="282"/>
        <end position="501"/>
    </location>
</feature>
<protein>
    <submittedName>
        <fullName evidence="4">Transposase</fullName>
    </submittedName>
</protein>
<reference evidence="4" key="1">
    <citation type="submission" date="2021-03" db="EMBL/GenBank/DDBJ databases">
        <title>Comamonas denitrificans.</title>
        <authorList>
            <person name="Finster K."/>
        </authorList>
    </citation>
    <scope>NUCLEOTIDE SEQUENCE</scope>
    <source>
        <strain evidence="4">MM2021_4</strain>
    </source>
</reference>
<dbReference type="Pfam" id="PF00665">
    <property type="entry name" value="rve"/>
    <property type="match status" value="1"/>
</dbReference>
<evidence type="ECO:0000259" key="3">
    <source>
        <dbReference type="PROSITE" id="PS51702"/>
    </source>
</evidence>
<comment type="caution">
    <text evidence="4">The sequence shown here is derived from an EMBL/GenBank/DDBJ whole genome shotgun (WGS) entry which is preliminary data.</text>
</comment>
<dbReference type="GO" id="GO:0015074">
    <property type="term" value="P:DNA integration"/>
    <property type="evidence" value="ECO:0007669"/>
    <property type="project" value="InterPro"/>
</dbReference>
<evidence type="ECO:0000313" key="5">
    <source>
        <dbReference type="Proteomes" id="UP000664731"/>
    </source>
</evidence>
<sequence>MTWHTARELAGLPGMPGSERRTREKLAQLAAPSRPRVGRVGGGREYDSTGLPAETRAALATRKITDAGSTALAVVDTPPVRSFVPAPQEQAVVPALATNRQPSMADKAVADARVRLVTLVQGLVPLHGSKRACALLAAQLVTGEAGTELQTIARTANQRARGDMVSARTLERWVSEHNKSGWWGLLPAEAGPRLLTVADDVAAVLGLYHSRDARFRKLTGAAQEVTRMLGRDFDTWRTLYDRARRALDKLGKDARANTALLKARHSGAQRDAKLPFKRRSTEGFDPLDVWVIDGHTFKAKVRHPDHGAPFAPELTVVLDATTRMIVGWSVGLSENVRVVGDALRHAIGQHGICAILYGDNGAGETAKAMDCPIDGFCARLGIEHRTGIPGKPQGHGVIERSWQTHAINAARQFSSYQGKDADAGTFRKVAAELAKEQRAVKRAEQAGQVIALSPKAPSWQQFIDAIETMVEQYNTQHRHRSLPKRSDGKHMTPAEYWAEIFDPAMQIKPSQQELRMLFMPSVIRTAQRGEVTFFNQHYQAPELMRRDVDGREVSVRYDIHDPSFVLIYTLGGEYVCEAQWNANRIDFFPKPVIQMAREKRVAAAIKRREQQIDTALRELGPTVDMDVPTALPAPAAPLVVLPAITPKATPVSAQGATAPAAAVRPMFDMPSDRYEWLMRHRDGWTDADHAWIDRYVQSDSYADLRDFYESRGMGWDAGGDALPVFKSAL</sequence>
<organism evidence="4 5">
    <name type="scientific">Comamonas denitrificans</name>
    <dbReference type="NCBI Taxonomy" id="117506"/>
    <lineage>
        <taxon>Bacteria</taxon>
        <taxon>Pseudomonadati</taxon>
        <taxon>Pseudomonadota</taxon>
        <taxon>Betaproteobacteria</taxon>
        <taxon>Burkholderiales</taxon>
        <taxon>Comamonadaceae</taxon>
        <taxon>Comamonas</taxon>
    </lineage>
</organism>
<dbReference type="InterPro" id="IPR009061">
    <property type="entry name" value="DNA-bd_dom_put_sf"/>
</dbReference>
<dbReference type="GO" id="GO:0003677">
    <property type="term" value="F:DNA binding"/>
    <property type="evidence" value="ECO:0007669"/>
    <property type="project" value="InterPro"/>
</dbReference>
<keyword evidence="5" id="KW-1185">Reference proteome</keyword>
<proteinExistence type="predicted"/>
<dbReference type="SUPFAM" id="SSF53098">
    <property type="entry name" value="Ribonuclease H-like"/>
    <property type="match status" value="1"/>
</dbReference>
<dbReference type="InterPro" id="IPR036397">
    <property type="entry name" value="RNaseH_sf"/>
</dbReference>